<dbReference type="InterPro" id="IPR008703">
    <property type="entry name" value="NqrA"/>
</dbReference>
<evidence type="ECO:0000256" key="4">
    <source>
        <dbReference type="ARBA" id="ARBA00023053"/>
    </source>
</evidence>
<evidence type="ECO:0000256" key="6">
    <source>
        <dbReference type="ARBA" id="ARBA00023075"/>
    </source>
</evidence>
<keyword evidence="6 8" id="KW-0830">Ubiquinone</keyword>
<dbReference type="Pfam" id="PF24836">
    <property type="entry name" value="NQRA_2nd"/>
    <property type="match status" value="1"/>
</dbReference>
<gene>
    <name evidence="8" type="primary">nqrA</name>
    <name evidence="12" type="ORF">GCM10009118_13520</name>
</gene>
<reference evidence="12 13" key="1">
    <citation type="journal article" date="2019" name="Int. J. Syst. Evol. Microbiol.">
        <title>The Global Catalogue of Microorganisms (GCM) 10K type strain sequencing project: providing services to taxonomists for standard genome sequencing and annotation.</title>
        <authorList>
            <consortium name="The Broad Institute Genomics Platform"/>
            <consortium name="The Broad Institute Genome Sequencing Center for Infectious Disease"/>
            <person name="Wu L."/>
            <person name="Ma J."/>
        </authorList>
    </citation>
    <scope>NUCLEOTIDE SEQUENCE [LARGE SCALE GENOMIC DNA]</scope>
    <source>
        <strain evidence="12 13">JCM 16083</strain>
    </source>
</reference>
<evidence type="ECO:0000259" key="10">
    <source>
        <dbReference type="Pfam" id="PF11973"/>
    </source>
</evidence>
<dbReference type="Pfam" id="PF11973">
    <property type="entry name" value="NQRA_SLBB"/>
    <property type="match status" value="1"/>
</dbReference>
<protein>
    <recommendedName>
        <fullName evidence="8">Na(+)-translocating NADH-quinone reductase subunit A</fullName>
        <shortName evidence="8">Na(+)-NQR subunit A</shortName>
        <shortName evidence="8">Na(+)-translocating NQR subunit A</shortName>
        <ecNumber evidence="8">7.2.1.1</ecNumber>
    </recommendedName>
    <alternativeName>
        <fullName evidence="8">NQR complex subunit A</fullName>
    </alternativeName>
    <alternativeName>
        <fullName evidence="8">NQR-1 subunit A</fullName>
    </alternativeName>
</protein>
<dbReference type="InterPro" id="IPR056148">
    <property type="entry name" value="NQRA_2nd"/>
</dbReference>
<feature type="domain" description="Na(+)-translocating NADH-quinone reductase subunit A C-terminal" evidence="10">
    <location>
        <begin position="266"/>
        <end position="313"/>
    </location>
</feature>
<keyword evidence="3 8" id="KW-0520">NAD</keyword>
<name>A0ABN1MNW4_9FLAO</name>
<keyword evidence="1 8" id="KW-0813">Transport</keyword>
<dbReference type="PANTHER" id="PTHR37839">
    <property type="entry name" value="NA(+)-TRANSLOCATING NADH-QUINONE REDUCTASE SUBUNIT A"/>
    <property type="match status" value="1"/>
</dbReference>
<keyword evidence="13" id="KW-1185">Reference proteome</keyword>
<dbReference type="InterPro" id="IPR022615">
    <property type="entry name" value="NqrA_C_domain"/>
</dbReference>
<dbReference type="RefSeq" id="WP_343785890.1">
    <property type="nucleotide sequence ID" value="NZ_BAAAFH010000007.1"/>
</dbReference>
<dbReference type="EMBL" id="BAAAFH010000007">
    <property type="protein sequence ID" value="GAA0874944.1"/>
    <property type="molecule type" value="Genomic_DNA"/>
</dbReference>
<evidence type="ECO:0000256" key="1">
    <source>
        <dbReference type="ARBA" id="ARBA00022448"/>
    </source>
</evidence>
<proteinExistence type="inferred from homology"/>
<feature type="domain" description="NqrA N-terminal barrel-sandwich hybrid" evidence="9">
    <location>
        <begin position="5"/>
        <end position="98"/>
    </location>
</feature>
<dbReference type="EC" id="7.2.1.1" evidence="8"/>
<evidence type="ECO:0000256" key="3">
    <source>
        <dbReference type="ARBA" id="ARBA00023027"/>
    </source>
</evidence>
<dbReference type="HAMAP" id="MF_00425">
    <property type="entry name" value="NqrA"/>
    <property type="match status" value="1"/>
</dbReference>
<evidence type="ECO:0000259" key="11">
    <source>
        <dbReference type="Pfam" id="PF24836"/>
    </source>
</evidence>
<evidence type="ECO:0000313" key="13">
    <source>
        <dbReference type="Proteomes" id="UP001501126"/>
    </source>
</evidence>
<dbReference type="PANTHER" id="PTHR37839:SF1">
    <property type="entry name" value="NA(+)-TRANSLOCATING NADH-QUINONE REDUCTASE SUBUNIT A"/>
    <property type="match status" value="1"/>
</dbReference>
<keyword evidence="4 8" id="KW-0915">Sodium</keyword>
<comment type="catalytic activity">
    <reaction evidence="8">
        <text>a ubiquinone + n Na(+)(in) + NADH + H(+) = a ubiquinol + n Na(+)(out) + NAD(+)</text>
        <dbReference type="Rhea" id="RHEA:47748"/>
        <dbReference type="Rhea" id="RHEA-COMP:9565"/>
        <dbReference type="Rhea" id="RHEA-COMP:9566"/>
        <dbReference type="ChEBI" id="CHEBI:15378"/>
        <dbReference type="ChEBI" id="CHEBI:16389"/>
        <dbReference type="ChEBI" id="CHEBI:17976"/>
        <dbReference type="ChEBI" id="CHEBI:29101"/>
        <dbReference type="ChEBI" id="CHEBI:57540"/>
        <dbReference type="ChEBI" id="CHEBI:57945"/>
        <dbReference type="EC" id="7.2.1.1"/>
    </reaction>
</comment>
<keyword evidence="7 8" id="KW-0739">Sodium transport</keyword>
<dbReference type="NCBIfam" id="NF003761">
    <property type="entry name" value="PRK05352.1-4"/>
    <property type="match status" value="1"/>
</dbReference>
<evidence type="ECO:0000256" key="8">
    <source>
        <dbReference type="HAMAP-Rule" id="MF_00425"/>
    </source>
</evidence>
<dbReference type="Pfam" id="PF05896">
    <property type="entry name" value="NQRA_N"/>
    <property type="match status" value="1"/>
</dbReference>
<evidence type="ECO:0000313" key="12">
    <source>
        <dbReference type="EMBL" id="GAA0874944.1"/>
    </source>
</evidence>
<keyword evidence="5 8" id="KW-0406">Ion transport</keyword>
<dbReference type="NCBIfam" id="TIGR01936">
    <property type="entry name" value="nqrA"/>
    <property type="match status" value="1"/>
</dbReference>
<keyword evidence="2 8" id="KW-1278">Translocase</keyword>
<comment type="caution">
    <text evidence="12">The sequence shown here is derived from an EMBL/GenBank/DDBJ whole genome shotgun (WGS) entry which is preliminary data.</text>
</comment>
<evidence type="ECO:0000256" key="5">
    <source>
        <dbReference type="ARBA" id="ARBA00023065"/>
    </source>
</evidence>
<feature type="domain" description="NqrA second alpha/beta" evidence="11">
    <location>
        <begin position="114"/>
        <end position="260"/>
    </location>
</feature>
<dbReference type="Proteomes" id="UP001501126">
    <property type="component" value="Unassembled WGS sequence"/>
</dbReference>
<dbReference type="InterPro" id="IPR056147">
    <property type="entry name" value="NQRA_N"/>
</dbReference>
<comment type="similarity">
    <text evidence="8">Belongs to the NqrA family.</text>
</comment>
<comment type="function">
    <text evidence="8">NQR complex catalyzes the reduction of ubiquinone-1 to ubiquinol by two successive reactions, coupled with the transport of Na(+) ions from the cytoplasm to the periplasm. NqrA to NqrE are probably involved in the second step, the conversion of ubisemiquinone to ubiquinol.</text>
</comment>
<evidence type="ECO:0000256" key="7">
    <source>
        <dbReference type="ARBA" id="ARBA00023201"/>
    </source>
</evidence>
<sequence>MSKTIRLKKGLDIRLVGEAEKVTANAPISDFYAVKPSDFHGMTPKMVVKPGEKVKAGTVIFFDKYNEQIKYASPVSGEVTEVVRGEKRRILEVRIKADSEMQYEEGRSMDPASMSSEEVKSVILSSGLWPMIKQRPLDIVANPDNDPKAIFISAFDSAPLAPDYDFVLHGQSEYFQKGLDVISKLTKGKVHLGMNGSTRHDEAFTGAKGVVQDKFVGKHPVGNVGTQIHHVDPINKNEFVWVINPQDVMIIGRYFAEGKFDLTKLVALTGSEVKTPKYYRVISGATVKSIVDGGLNDGENRIISGNVLTGENIGQDGFIGFYDNQITVIPEGNEMKFFLTKGWLGLGFDKFSNSRLFPTFLTPNKKFRLDTNTNGEERGFVVTGEMEKVFPFDIYPMQLIKASMTNDIDLMESLGIYEVAPEDFALCEYVCTSKIEIQEEIRKGLDLIKKECL</sequence>
<comment type="subunit">
    <text evidence="8">Composed of six subunits; NqrA, NqrB, NqrC, NqrD, NqrE and NqrF.</text>
</comment>
<organism evidence="12 13">
    <name type="scientific">Wandonia haliotis</name>
    <dbReference type="NCBI Taxonomy" id="574963"/>
    <lineage>
        <taxon>Bacteria</taxon>
        <taxon>Pseudomonadati</taxon>
        <taxon>Bacteroidota</taxon>
        <taxon>Flavobacteriia</taxon>
        <taxon>Flavobacteriales</taxon>
        <taxon>Crocinitomicaceae</taxon>
        <taxon>Wandonia</taxon>
    </lineage>
</organism>
<accession>A0ABN1MNW4</accession>
<evidence type="ECO:0000256" key="2">
    <source>
        <dbReference type="ARBA" id="ARBA00022967"/>
    </source>
</evidence>
<evidence type="ECO:0000259" key="9">
    <source>
        <dbReference type="Pfam" id="PF05896"/>
    </source>
</evidence>